<dbReference type="Proteomes" id="UP001178507">
    <property type="component" value="Unassembled WGS sequence"/>
</dbReference>
<evidence type="ECO:0000313" key="3">
    <source>
        <dbReference type="Proteomes" id="UP001178507"/>
    </source>
</evidence>
<feature type="region of interest" description="Disordered" evidence="1">
    <location>
        <begin position="89"/>
        <end position="110"/>
    </location>
</feature>
<comment type="caution">
    <text evidence="2">The sequence shown here is derived from an EMBL/GenBank/DDBJ whole genome shotgun (WGS) entry which is preliminary data.</text>
</comment>
<gene>
    <name evidence="2" type="ORF">EVOR1521_LOCUS28744</name>
</gene>
<dbReference type="EMBL" id="CAUJNA010003650">
    <property type="protein sequence ID" value="CAJ1406915.1"/>
    <property type="molecule type" value="Genomic_DNA"/>
</dbReference>
<reference evidence="2" key="1">
    <citation type="submission" date="2023-08" db="EMBL/GenBank/DDBJ databases">
        <authorList>
            <person name="Chen Y."/>
            <person name="Shah S."/>
            <person name="Dougan E. K."/>
            <person name="Thang M."/>
            <person name="Chan C."/>
        </authorList>
    </citation>
    <scope>NUCLEOTIDE SEQUENCE</scope>
</reference>
<keyword evidence="3" id="KW-1185">Reference proteome</keyword>
<proteinExistence type="predicted"/>
<evidence type="ECO:0000313" key="2">
    <source>
        <dbReference type="EMBL" id="CAJ1406915.1"/>
    </source>
</evidence>
<sequence>MEPELRFLDSAPANCKEKLVDLYKRFNFSESEYECFQFNQGELTLARLPAFETYLQKEKEKRVPKKQQLLRTARPFGGENLKRRPLQVSPPVAKRRETEEVKEGPPVAKSHQISVKNSINTGKLEKRQLSRTANVKLLGQHFWVGERQAAYSWMDEAISERMIRRDERLQEWEAPVTAALQRKAQEAR</sequence>
<dbReference type="AlphaFoldDB" id="A0AA36JIM2"/>
<evidence type="ECO:0000256" key="1">
    <source>
        <dbReference type="SAM" id="MobiDB-lite"/>
    </source>
</evidence>
<name>A0AA36JIM2_9DINO</name>
<feature type="compositionally biased region" description="Basic and acidic residues" evidence="1">
    <location>
        <begin position="94"/>
        <end position="103"/>
    </location>
</feature>
<organism evidence="2 3">
    <name type="scientific">Effrenium voratum</name>
    <dbReference type="NCBI Taxonomy" id="2562239"/>
    <lineage>
        <taxon>Eukaryota</taxon>
        <taxon>Sar</taxon>
        <taxon>Alveolata</taxon>
        <taxon>Dinophyceae</taxon>
        <taxon>Suessiales</taxon>
        <taxon>Symbiodiniaceae</taxon>
        <taxon>Effrenium</taxon>
    </lineage>
</organism>
<protein>
    <submittedName>
        <fullName evidence="2">Uncharacterized protein</fullName>
    </submittedName>
</protein>
<accession>A0AA36JIM2</accession>